<dbReference type="EMBL" id="DVHH01000196">
    <property type="protein sequence ID" value="HIR55565.1"/>
    <property type="molecule type" value="Genomic_DNA"/>
</dbReference>
<organism evidence="4 5">
    <name type="scientific">Candidatus Scatomorpha intestinigallinarum</name>
    <dbReference type="NCBI Taxonomy" id="2840923"/>
    <lineage>
        <taxon>Bacteria</taxon>
        <taxon>Bacillati</taxon>
        <taxon>Bacillota</taxon>
        <taxon>Clostridia</taxon>
        <taxon>Eubacteriales</taxon>
        <taxon>Candidatus Scatomorpha</taxon>
    </lineage>
</organism>
<comment type="similarity">
    <text evidence="1">Belongs to the V-ATPase V0D/AC39 subunit family.</text>
</comment>
<protein>
    <submittedName>
        <fullName evidence="4">V-type ATPase subunit</fullName>
    </submittedName>
</protein>
<accession>A0A9D1DMF7</accession>
<dbReference type="GO" id="GO:0046961">
    <property type="term" value="F:proton-transporting ATPase activity, rotational mechanism"/>
    <property type="evidence" value="ECO:0007669"/>
    <property type="project" value="InterPro"/>
</dbReference>
<gene>
    <name evidence="4" type="ORF">IAD36_08240</name>
</gene>
<dbReference type="PANTHER" id="PTHR38682">
    <property type="entry name" value="V-TYPE ATP SYNTHASE SUBUNIT C"/>
    <property type="match status" value="1"/>
</dbReference>
<dbReference type="Proteomes" id="UP000824238">
    <property type="component" value="Unassembled WGS sequence"/>
</dbReference>
<sequence>MNNSGRRAMDIALATEARAMYANLLSDEDKEKLAALHSTDELVAFLGRSPAWRPVSLALPAVGATDRQFSEALSRCLYEDYERLYRFANDAAKEFLLFMSYEVELRAILAALRRLSDKSIAEEIRLPSQAARLMRGVDIERLKTAKTFPELTEAVRGSMYFPVLSAMELDPKTGMPDVSAAALQLSAHFYHALDRHLKQGYRGPARRELARTVSFRTDMLNISFLLRLRRFGTPTDEAMRLLLPLHGALGPDAERRILQAGSDEEAMAEIRASRVGRWLSGVEGGSPEQLMRAAETAFYRKVMHGTPNLCVVDAFLTLKENEADMLRRAFIALQYGLSPANYIL</sequence>
<reference evidence="4" key="2">
    <citation type="journal article" date="2021" name="PeerJ">
        <title>Extensive microbial diversity within the chicken gut microbiome revealed by metagenomics and culture.</title>
        <authorList>
            <person name="Gilroy R."/>
            <person name="Ravi A."/>
            <person name="Getino M."/>
            <person name="Pursley I."/>
            <person name="Horton D.L."/>
            <person name="Alikhan N.F."/>
            <person name="Baker D."/>
            <person name="Gharbi K."/>
            <person name="Hall N."/>
            <person name="Watson M."/>
            <person name="Adriaenssens E.M."/>
            <person name="Foster-Nyarko E."/>
            <person name="Jarju S."/>
            <person name="Secka A."/>
            <person name="Antonio M."/>
            <person name="Oren A."/>
            <person name="Chaudhuri R.R."/>
            <person name="La Ragione R."/>
            <person name="Hildebrand F."/>
            <person name="Pallen M.J."/>
        </authorList>
    </citation>
    <scope>NUCLEOTIDE SEQUENCE</scope>
    <source>
        <strain evidence="4">ChiGjej3B3-7149</strain>
    </source>
</reference>
<dbReference type="InterPro" id="IPR002843">
    <property type="entry name" value="ATPase_V0-cplx_csu/dsu"/>
</dbReference>
<dbReference type="InterPro" id="IPR036079">
    <property type="entry name" value="ATPase_csu/dsu_sf"/>
</dbReference>
<dbReference type="AlphaFoldDB" id="A0A9D1DMF7"/>
<comment type="caution">
    <text evidence="4">The sequence shown here is derived from an EMBL/GenBank/DDBJ whole genome shotgun (WGS) entry which is preliminary data.</text>
</comment>
<proteinExistence type="inferred from homology"/>
<dbReference type="PANTHER" id="PTHR38682:SF1">
    <property type="entry name" value="V-TYPE ATP SYNTHASE SUBUNIT C"/>
    <property type="match status" value="1"/>
</dbReference>
<name>A0A9D1DMF7_9FIRM</name>
<dbReference type="SUPFAM" id="SSF103486">
    <property type="entry name" value="V-type ATP synthase subunit C"/>
    <property type="match status" value="1"/>
</dbReference>
<dbReference type="Gene3D" id="1.20.1690.10">
    <property type="entry name" value="V-type ATP synthase subunit C domain"/>
    <property type="match status" value="2"/>
</dbReference>
<dbReference type="InterPro" id="IPR035067">
    <property type="entry name" value="V-type_ATPase_csu/dsu"/>
</dbReference>
<dbReference type="InterPro" id="IPR050873">
    <property type="entry name" value="V-ATPase_V0D/AC39_subunit"/>
</dbReference>
<evidence type="ECO:0000256" key="3">
    <source>
        <dbReference type="ARBA" id="ARBA00023065"/>
    </source>
</evidence>
<reference evidence="4" key="1">
    <citation type="submission" date="2020-10" db="EMBL/GenBank/DDBJ databases">
        <authorList>
            <person name="Gilroy R."/>
        </authorList>
    </citation>
    <scope>NUCLEOTIDE SEQUENCE</scope>
    <source>
        <strain evidence="4">ChiGjej3B3-7149</strain>
    </source>
</reference>
<dbReference type="Gene3D" id="1.10.132.50">
    <property type="entry name" value="ATP synthase (C/AC39) subunit, domain 3"/>
    <property type="match status" value="1"/>
</dbReference>
<dbReference type="Pfam" id="PF01992">
    <property type="entry name" value="vATP-synt_AC39"/>
    <property type="match status" value="1"/>
</dbReference>
<keyword evidence="3" id="KW-0406">Ion transport</keyword>
<keyword evidence="2" id="KW-0813">Transport</keyword>
<evidence type="ECO:0000313" key="4">
    <source>
        <dbReference type="EMBL" id="HIR55565.1"/>
    </source>
</evidence>
<evidence type="ECO:0000256" key="1">
    <source>
        <dbReference type="ARBA" id="ARBA00006709"/>
    </source>
</evidence>
<dbReference type="InterPro" id="IPR044911">
    <property type="entry name" value="V-type_ATPase_csu/dsu_dom_3"/>
</dbReference>
<evidence type="ECO:0000256" key="2">
    <source>
        <dbReference type="ARBA" id="ARBA00022448"/>
    </source>
</evidence>
<evidence type="ECO:0000313" key="5">
    <source>
        <dbReference type="Proteomes" id="UP000824238"/>
    </source>
</evidence>